<dbReference type="Proteomes" id="UP000887565">
    <property type="component" value="Unplaced"/>
</dbReference>
<organism evidence="1 2">
    <name type="scientific">Romanomermis culicivorax</name>
    <name type="common">Nematode worm</name>
    <dbReference type="NCBI Taxonomy" id="13658"/>
    <lineage>
        <taxon>Eukaryota</taxon>
        <taxon>Metazoa</taxon>
        <taxon>Ecdysozoa</taxon>
        <taxon>Nematoda</taxon>
        <taxon>Enoplea</taxon>
        <taxon>Dorylaimia</taxon>
        <taxon>Mermithida</taxon>
        <taxon>Mermithoidea</taxon>
        <taxon>Mermithidae</taxon>
        <taxon>Romanomermis</taxon>
    </lineage>
</organism>
<reference evidence="2" key="1">
    <citation type="submission" date="2022-11" db="UniProtKB">
        <authorList>
            <consortium name="WormBaseParasite"/>
        </authorList>
    </citation>
    <scope>IDENTIFICATION</scope>
</reference>
<evidence type="ECO:0000313" key="2">
    <source>
        <dbReference type="WBParaSite" id="nRc.2.0.1.t23804-RA"/>
    </source>
</evidence>
<dbReference type="AlphaFoldDB" id="A0A915JBE1"/>
<protein>
    <submittedName>
        <fullName evidence="2">Uncharacterized protein</fullName>
    </submittedName>
</protein>
<sequence>MLVVWSINLAKKYLHLLCALLKEVFQLAVLTAADVVLQAPVSLQLLPLDITQWALKFIATETIPASPMEKFLLDGELSLPVVNTICCAVEQASWIPSPAVAAPPWTETFTVATTPQTEAPVAALPLATRTLSAPTLPATTQCSPLITVTKLPIIEALCPVNDNVSIIKELQSPRQPPCGRRRP</sequence>
<accession>A0A915JBE1</accession>
<keyword evidence="1" id="KW-1185">Reference proteome</keyword>
<evidence type="ECO:0000313" key="1">
    <source>
        <dbReference type="Proteomes" id="UP000887565"/>
    </source>
</evidence>
<name>A0A915JBE1_ROMCU</name>
<dbReference type="WBParaSite" id="nRc.2.0.1.t23804-RA">
    <property type="protein sequence ID" value="nRc.2.0.1.t23804-RA"/>
    <property type="gene ID" value="nRc.2.0.1.g23804"/>
</dbReference>
<proteinExistence type="predicted"/>